<evidence type="ECO:0000313" key="4">
    <source>
        <dbReference type="Proteomes" id="UP000297861"/>
    </source>
</evidence>
<dbReference type="Proteomes" id="UP000297861">
    <property type="component" value="Unassembled WGS sequence"/>
</dbReference>
<dbReference type="PANTHER" id="PTHR43597">
    <property type="entry name" value="SULFUR ACCEPTOR PROTEIN CSDE"/>
    <property type="match status" value="1"/>
</dbReference>
<comment type="caution">
    <text evidence="3">The sequence shown here is derived from an EMBL/GenBank/DDBJ whole genome shotgun (WGS) entry which is preliminary data.</text>
</comment>
<reference evidence="3 4" key="1">
    <citation type="submission" date="2019-03" db="EMBL/GenBank/DDBJ databases">
        <title>San Antonio Military Medical Center submission to MRSN (WRAIR), pending publication.</title>
        <authorList>
            <person name="Blyth D.M."/>
            <person name="Mccarthy S.L."/>
            <person name="Schall S.E."/>
            <person name="Stam J.A."/>
            <person name="Ong A.C."/>
            <person name="Mcgann P.T."/>
        </authorList>
    </citation>
    <scope>NUCLEOTIDE SEQUENCE [LARGE SCALE GENOMIC DNA]</scope>
    <source>
        <strain evidence="3 4">MRSN571793</strain>
    </source>
</reference>
<evidence type="ECO:0000313" key="3">
    <source>
        <dbReference type="EMBL" id="TFD95653.1"/>
    </source>
</evidence>
<dbReference type="AlphaFoldDB" id="A0A4Y8KYX1"/>
<dbReference type="InterPro" id="IPR003808">
    <property type="entry name" value="Fe-S_metab-assoc_dom"/>
</dbReference>
<dbReference type="Gene3D" id="3.90.1010.10">
    <property type="match status" value="1"/>
</dbReference>
<dbReference type="PANTHER" id="PTHR43597:SF5">
    <property type="entry name" value="SUFE-LIKE PROTEIN 2, CHLOROPLASTIC"/>
    <property type="match status" value="1"/>
</dbReference>
<keyword evidence="4" id="KW-1185">Reference proteome</keyword>
<evidence type="ECO:0000259" key="2">
    <source>
        <dbReference type="Pfam" id="PF02657"/>
    </source>
</evidence>
<dbReference type="Pfam" id="PF02657">
    <property type="entry name" value="SufE"/>
    <property type="match status" value="1"/>
</dbReference>
<protein>
    <submittedName>
        <fullName evidence="3">SufE family protein</fullName>
    </submittedName>
</protein>
<accession>A0A4Y8KYX1</accession>
<dbReference type="SUPFAM" id="SSF82649">
    <property type="entry name" value="SufE/NifU"/>
    <property type="match status" value="1"/>
</dbReference>
<comment type="similarity">
    <text evidence="1">Belongs to the SufE family.</text>
</comment>
<sequence length="125" mass="14149">MDCIDLFAQLGTWQNRFQYLIEIGETLPEMPEHLKTSGTRIQGCISRTYFYPRVQDGIVRIQGWSNAVIPAGLIALIREVFDGCMVEDLRLLPAIAFHTECGLMDHLTGNRAVALVEMIERLRGL</sequence>
<gene>
    <name evidence="3" type="ORF">E2605_12525</name>
</gene>
<dbReference type="OrthoDB" id="9799320at2"/>
<name>A0A4Y8KYX1_9BACT</name>
<feature type="domain" description="Fe-S metabolism associated" evidence="2">
    <location>
        <begin position="5"/>
        <end position="123"/>
    </location>
</feature>
<dbReference type="RefSeq" id="WP_134436672.1">
    <property type="nucleotide sequence ID" value="NZ_SOML01000007.1"/>
</dbReference>
<organism evidence="3 4">
    <name type="scientific">Dysgonomonas capnocytophagoides</name>
    <dbReference type="NCBI Taxonomy" id="45254"/>
    <lineage>
        <taxon>Bacteria</taxon>
        <taxon>Pseudomonadati</taxon>
        <taxon>Bacteroidota</taxon>
        <taxon>Bacteroidia</taxon>
        <taxon>Bacteroidales</taxon>
        <taxon>Dysgonomonadaceae</taxon>
        <taxon>Dysgonomonas</taxon>
    </lineage>
</organism>
<dbReference type="EMBL" id="SOML01000007">
    <property type="protein sequence ID" value="TFD95653.1"/>
    <property type="molecule type" value="Genomic_DNA"/>
</dbReference>
<evidence type="ECO:0000256" key="1">
    <source>
        <dbReference type="ARBA" id="ARBA00010282"/>
    </source>
</evidence>
<proteinExistence type="inferred from homology"/>